<evidence type="ECO:0000256" key="1">
    <source>
        <dbReference type="ARBA" id="ARBA00022737"/>
    </source>
</evidence>
<dbReference type="InterPro" id="IPR011990">
    <property type="entry name" value="TPR-like_helical_dom_sf"/>
</dbReference>
<dbReference type="InterPro" id="IPR019734">
    <property type="entry name" value="TPR_rpt"/>
</dbReference>
<dbReference type="AlphaFoldDB" id="A0A930VGI7"/>
<organism evidence="4 5">
    <name type="scientific">Nocardioides islandensis</name>
    <dbReference type="NCBI Taxonomy" id="433663"/>
    <lineage>
        <taxon>Bacteria</taxon>
        <taxon>Bacillati</taxon>
        <taxon>Actinomycetota</taxon>
        <taxon>Actinomycetes</taxon>
        <taxon>Propionibacteriales</taxon>
        <taxon>Nocardioidaceae</taxon>
        <taxon>Nocardioides</taxon>
    </lineage>
</organism>
<dbReference type="Pfam" id="PF14559">
    <property type="entry name" value="TPR_19"/>
    <property type="match status" value="1"/>
</dbReference>
<evidence type="ECO:0000256" key="3">
    <source>
        <dbReference type="SAM" id="Phobius"/>
    </source>
</evidence>
<feature type="transmembrane region" description="Helical" evidence="3">
    <location>
        <begin position="1086"/>
        <end position="1104"/>
    </location>
</feature>
<dbReference type="InterPro" id="IPR051685">
    <property type="entry name" value="Ycf3/AcsC/BcsC/TPR_MFPF"/>
</dbReference>
<dbReference type="PANTHER" id="PTHR44943">
    <property type="entry name" value="CELLULOSE SYNTHASE OPERON PROTEIN C"/>
    <property type="match status" value="1"/>
</dbReference>
<accession>A0A930VGI7</accession>
<reference evidence="4" key="1">
    <citation type="submission" date="2020-11" db="EMBL/GenBank/DDBJ databases">
        <title>Nocardioides sp. nov., isolated from Soil of Cynanchum wilfordii Hemsley rhizosphere.</title>
        <authorList>
            <person name="Lee J.-S."/>
            <person name="Suh M.K."/>
            <person name="Kim J.-S."/>
        </authorList>
    </citation>
    <scope>NUCLEOTIDE SEQUENCE</scope>
    <source>
        <strain evidence="4">KCTC 19275</strain>
    </source>
</reference>
<keyword evidence="3" id="KW-0812">Transmembrane</keyword>
<feature type="transmembrane region" description="Helical" evidence="3">
    <location>
        <begin position="1055"/>
        <end position="1074"/>
    </location>
</feature>
<keyword evidence="3" id="KW-1133">Transmembrane helix</keyword>
<evidence type="ECO:0000256" key="2">
    <source>
        <dbReference type="ARBA" id="ARBA00022803"/>
    </source>
</evidence>
<dbReference type="RefSeq" id="WP_194707374.1">
    <property type="nucleotide sequence ID" value="NZ_JADKPN010000008.1"/>
</dbReference>
<dbReference type="SUPFAM" id="SSF48452">
    <property type="entry name" value="TPR-like"/>
    <property type="match status" value="2"/>
</dbReference>
<dbReference type="EMBL" id="JADKPN010000008">
    <property type="protein sequence ID" value="MBF4764182.1"/>
    <property type="molecule type" value="Genomic_DNA"/>
</dbReference>
<evidence type="ECO:0000313" key="5">
    <source>
        <dbReference type="Proteomes" id="UP000640489"/>
    </source>
</evidence>
<evidence type="ECO:0000313" key="4">
    <source>
        <dbReference type="EMBL" id="MBF4764182.1"/>
    </source>
</evidence>
<dbReference type="Gene3D" id="1.25.40.10">
    <property type="entry name" value="Tetratricopeptide repeat domain"/>
    <property type="match status" value="4"/>
</dbReference>
<dbReference type="Proteomes" id="UP000640489">
    <property type="component" value="Unassembled WGS sequence"/>
</dbReference>
<keyword evidence="2" id="KW-0802">TPR repeat</keyword>
<feature type="transmembrane region" description="Helical" evidence="3">
    <location>
        <begin position="962"/>
        <end position="982"/>
    </location>
</feature>
<proteinExistence type="predicted"/>
<name>A0A930VGI7_9ACTN</name>
<dbReference type="SMART" id="SM00028">
    <property type="entry name" value="TPR"/>
    <property type="match status" value="6"/>
</dbReference>
<keyword evidence="1" id="KW-0677">Repeat</keyword>
<feature type="transmembrane region" description="Helical" evidence="3">
    <location>
        <begin position="899"/>
        <end position="917"/>
    </location>
</feature>
<keyword evidence="3" id="KW-0472">Membrane</keyword>
<sequence length="1107" mass="117918">MGTGARATTLRRTVDIAGTAVCTGVLLMSVFVVLAASARGRDDAAGSTPHVAMLEPGTVSDTGLRDLPVLRPDGPVATAFPGGAGLADRARVRTVARSLAGPLGLGPVIGYLLRTKAEPIDVEHQLDLYHGYPYTYPQLDPVVDGWLDADAVRRDPGQVVELASLLLLSAVEDPAEDDYGDTNSHAAVAYSVLRRAREVTESCDLQLELMTTLAMGYAPHVRDVATELAETRRLCPDDPTPLWLMGQVQITEATRIPSAAVSYLPGSRGMEAGAEKTFATLRRDFPDSPLGWAGAADLRLKQADEGDELGVQRFENRQRRREALALYEQARARSDDPALLAGYGWALSGLGRHDEAVAALTRVHELFPDDPAYRSLLVLALQRAGRPADVVSVLQPLLATDPPARTSLRLTPQTVEVREPELTAYGARDSVAGGAYDASQQYSAGAVVADTGFIPASNTSWTDRWCPVAALVGAQVQLGDGRAAYDVVRSKQQVPPQRCPEYPKVLVDRLGGIAAFSTGDEGLMRDAVGRRDAYGGAEAARDEIWDDTQDFWRSVGDWDRASETIDRWRADLPGDPWPDHRAGEVAYLRDDADAAVAAYSAAADEFRASAPDDWGEHGYGEQFVGVAEGAADNALELGAALQRAGRLADAREAYTQAVTQADGQELTTAYEVDFFAHSQLGALAIAVGDYEEAARDLGLSLEKYRGDATYVPGDDIFPSKDLGAQDNNLALALAKLGRDDDALTHAQSALAHDLANPVYVDTLAFVQQLAGDDAAATATYRKVLETDPTSYVSANNLAVLLAQHGHRAEAEDLLERAVAVAPRYAIGWHNLGVVREPASHSLLASQGALARAARLDRGLRGEDGLVVDEEIYQSGLDVSRPLSPDWQYAASATSTPRTLTLGVLALLFLRLLWTLGLDKLTGTVSEKLLTAGGRGWRLPSIVAVVASTGVLGWPVVSAAHSSLERVVLVGAVAAMVVLPLFVRRLVARDRTVAHFAWVPAVGVGVVGVPFGVAFAPYPTLVAPASETRLRWAVPAAVVPVALVFVALAAVDPVPLARVLALTATALLSSVLTPVPPLDGAYLKHRLLSLGVTVVFTGTTLAFAFKWI</sequence>
<feature type="transmembrane region" description="Helical" evidence="3">
    <location>
        <begin position="994"/>
        <end position="1017"/>
    </location>
</feature>
<keyword evidence="5" id="KW-1185">Reference proteome</keyword>
<comment type="caution">
    <text evidence="4">The sequence shown here is derived from an EMBL/GenBank/DDBJ whole genome shotgun (WGS) entry which is preliminary data.</text>
</comment>
<dbReference type="PANTHER" id="PTHR44943:SF8">
    <property type="entry name" value="TPR REPEAT-CONTAINING PROTEIN MJ0263"/>
    <property type="match status" value="1"/>
</dbReference>
<protein>
    <submittedName>
        <fullName evidence="4">Tetratricopeptide repeat protein</fullName>
    </submittedName>
</protein>
<gene>
    <name evidence="4" type="ORF">ISU07_13695</name>
</gene>
<feature type="transmembrane region" description="Helical" evidence="3">
    <location>
        <begin position="938"/>
        <end position="956"/>
    </location>
</feature>
<feature type="transmembrane region" description="Helical" evidence="3">
    <location>
        <begin position="1029"/>
        <end position="1048"/>
    </location>
</feature>